<dbReference type="EMBL" id="JAGGJR010000017">
    <property type="protein sequence ID" value="MBP1876442.1"/>
    <property type="molecule type" value="Genomic_DNA"/>
</dbReference>
<accession>A0ACC5T5N8</accession>
<proteinExistence type="predicted"/>
<organism evidence="1 2">
    <name type="scientific">Ensifer adhaerens</name>
    <name type="common">Sinorhizobium morelense</name>
    <dbReference type="NCBI Taxonomy" id="106592"/>
    <lineage>
        <taxon>Bacteria</taxon>
        <taxon>Pseudomonadati</taxon>
        <taxon>Pseudomonadota</taxon>
        <taxon>Alphaproteobacteria</taxon>
        <taxon>Hyphomicrobiales</taxon>
        <taxon>Rhizobiaceae</taxon>
        <taxon>Sinorhizobium/Ensifer group</taxon>
        <taxon>Ensifer</taxon>
    </lineage>
</organism>
<keyword evidence="2" id="KW-1185">Reference proteome</keyword>
<protein>
    <submittedName>
        <fullName evidence="1">Uncharacterized protein</fullName>
    </submittedName>
</protein>
<name>A0ACC5T5N8_ENSAD</name>
<evidence type="ECO:0000313" key="1">
    <source>
        <dbReference type="EMBL" id="MBP1876442.1"/>
    </source>
</evidence>
<sequence>MKTMIAKMVYHVPVFGWMLKEAVRGSGTAKVLFLVNCVLMWLLAIVTFGYPAIILPALAMVLVVFVLLILITTG</sequence>
<gene>
    <name evidence="1" type="ORF">J2Z19_006192</name>
</gene>
<dbReference type="Proteomes" id="UP000823773">
    <property type="component" value="Unassembled WGS sequence"/>
</dbReference>
<evidence type="ECO:0000313" key="2">
    <source>
        <dbReference type="Proteomes" id="UP000823773"/>
    </source>
</evidence>
<comment type="caution">
    <text evidence="1">The sequence shown here is derived from an EMBL/GenBank/DDBJ whole genome shotgun (WGS) entry which is preliminary data.</text>
</comment>
<reference evidence="1" key="1">
    <citation type="submission" date="2021-03" db="EMBL/GenBank/DDBJ databases">
        <title>Genomic Encyclopedia of Type Strains, Phase IV (KMG-IV): sequencing the most valuable type-strain genomes for metagenomic binning, comparative biology and taxonomic classification.</title>
        <authorList>
            <person name="Goeker M."/>
        </authorList>
    </citation>
    <scope>NUCLEOTIDE SEQUENCE</scope>
    <source>
        <strain evidence="1">DSM 18131</strain>
    </source>
</reference>